<accession>A0A2H0KCT9</accession>
<dbReference type="AlphaFoldDB" id="A0A2H0KCT9"/>
<sequence>MFNLIIMVKKINKNLIIYIFSVGLVIFLFMFLLSINLIGYSVKEKCRIARAKYSGDCAQALISFLDDENNSFQDRNSAIWALGQLGDKRSLPVLKKYYIGYSGERHDRSQSLAQLELKRAIGYMEGNLNITPFFWRFGQGID</sequence>
<evidence type="ECO:0000313" key="3">
    <source>
        <dbReference type="Proteomes" id="UP000229342"/>
    </source>
</evidence>
<dbReference type="InterPro" id="IPR004155">
    <property type="entry name" value="PBS_lyase_HEAT"/>
</dbReference>
<evidence type="ECO:0000256" key="1">
    <source>
        <dbReference type="SAM" id="Phobius"/>
    </source>
</evidence>
<feature type="transmembrane region" description="Helical" evidence="1">
    <location>
        <begin position="15"/>
        <end position="42"/>
    </location>
</feature>
<dbReference type="SUPFAM" id="SSF48371">
    <property type="entry name" value="ARM repeat"/>
    <property type="match status" value="1"/>
</dbReference>
<keyword evidence="1" id="KW-0812">Transmembrane</keyword>
<protein>
    <recommendedName>
        <fullName evidence="4">HEAT repeat domain-containing protein</fullName>
    </recommendedName>
</protein>
<reference evidence="2 3" key="1">
    <citation type="submission" date="2017-09" db="EMBL/GenBank/DDBJ databases">
        <title>Depth-based differentiation of microbial function through sediment-hosted aquifers and enrichment of novel symbionts in the deep terrestrial subsurface.</title>
        <authorList>
            <person name="Probst A.J."/>
            <person name="Ladd B."/>
            <person name="Jarett J.K."/>
            <person name="Geller-Mcgrath D.E."/>
            <person name="Sieber C.M."/>
            <person name="Emerson J.B."/>
            <person name="Anantharaman K."/>
            <person name="Thomas B.C."/>
            <person name="Malmstrom R."/>
            <person name="Stieglmeier M."/>
            <person name="Klingl A."/>
            <person name="Woyke T."/>
            <person name="Ryan C.M."/>
            <person name="Banfield J.F."/>
        </authorList>
    </citation>
    <scope>NUCLEOTIDE SEQUENCE [LARGE SCALE GENOMIC DNA]</scope>
    <source>
        <strain evidence="2">CG11_big_fil_rev_8_21_14_0_20_46_11</strain>
    </source>
</reference>
<gene>
    <name evidence="2" type="ORF">COV91_04330</name>
</gene>
<evidence type="ECO:0000313" key="2">
    <source>
        <dbReference type="EMBL" id="PIQ68393.1"/>
    </source>
</evidence>
<name>A0A2H0KCT9_9BACT</name>
<proteinExistence type="predicted"/>
<evidence type="ECO:0008006" key="4">
    <source>
        <dbReference type="Google" id="ProtNLM"/>
    </source>
</evidence>
<organism evidence="2 3">
    <name type="scientific">Candidatus Taylorbacteria bacterium CG11_big_fil_rev_8_21_14_0_20_46_11</name>
    <dbReference type="NCBI Taxonomy" id="1975025"/>
    <lineage>
        <taxon>Bacteria</taxon>
        <taxon>Candidatus Tayloriibacteriota</taxon>
    </lineage>
</organism>
<dbReference type="InterPro" id="IPR011989">
    <property type="entry name" value="ARM-like"/>
</dbReference>
<keyword evidence="1" id="KW-0472">Membrane</keyword>
<dbReference type="Pfam" id="PF03130">
    <property type="entry name" value="HEAT_PBS"/>
    <property type="match status" value="1"/>
</dbReference>
<keyword evidence="1" id="KW-1133">Transmembrane helix</keyword>
<dbReference type="InterPro" id="IPR016024">
    <property type="entry name" value="ARM-type_fold"/>
</dbReference>
<dbReference type="EMBL" id="PCVG01000056">
    <property type="protein sequence ID" value="PIQ68393.1"/>
    <property type="molecule type" value="Genomic_DNA"/>
</dbReference>
<dbReference type="Gene3D" id="1.25.10.10">
    <property type="entry name" value="Leucine-rich Repeat Variant"/>
    <property type="match status" value="1"/>
</dbReference>
<dbReference type="Proteomes" id="UP000229342">
    <property type="component" value="Unassembled WGS sequence"/>
</dbReference>
<comment type="caution">
    <text evidence="2">The sequence shown here is derived from an EMBL/GenBank/DDBJ whole genome shotgun (WGS) entry which is preliminary data.</text>
</comment>